<dbReference type="Pfam" id="PF01471">
    <property type="entry name" value="PG_binding_1"/>
    <property type="match status" value="1"/>
</dbReference>
<evidence type="ECO:0000256" key="3">
    <source>
        <dbReference type="ARBA" id="ARBA00022679"/>
    </source>
</evidence>
<dbReference type="Proteomes" id="UP000766336">
    <property type="component" value="Unassembled WGS sequence"/>
</dbReference>
<dbReference type="RefSeq" id="WP_213670072.1">
    <property type="nucleotide sequence ID" value="NZ_JAHCDA010000002.1"/>
</dbReference>
<dbReference type="Pfam" id="PF03734">
    <property type="entry name" value="YkuD"/>
    <property type="match status" value="1"/>
</dbReference>
<keyword evidence="4 7" id="KW-0133">Cell shape</keyword>
<comment type="similarity">
    <text evidence="2">Belongs to the YkuD family.</text>
</comment>
<dbReference type="InterPro" id="IPR005490">
    <property type="entry name" value="LD_TPept_cat_dom"/>
</dbReference>
<evidence type="ECO:0000256" key="6">
    <source>
        <dbReference type="ARBA" id="ARBA00023316"/>
    </source>
</evidence>
<organism evidence="10 11">
    <name type="scientific">Roseococcus pinisoli</name>
    <dbReference type="NCBI Taxonomy" id="2835040"/>
    <lineage>
        <taxon>Bacteria</taxon>
        <taxon>Pseudomonadati</taxon>
        <taxon>Pseudomonadota</taxon>
        <taxon>Alphaproteobacteria</taxon>
        <taxon>Acetobacterales</taxon>
        <taxon>Roseomonadaceae</taxon>
        <taxon>Roseococcus</taxon>
    </lineage>
</organism>
<evidence type="ECO:0000256" key="5">
    <source>
        <dbReference type="ARBA" id="ARBA00022984"/>
    </source>
</evidence>
<dbReference type="PANTHER" id="PTHR41533">
    <property type="entry name" value="L,D-TRANSPEPTIDASE HI_1667-RELATED"/>
    <property type="match status" value="1"/>
</dbReference>
<keyword evidence="6 7" id="KW-0961">Cell wall biogenesis/degradation</keyword>
<evidence type="ECO:0000256" key="4">
    <source>
        <dbReference type="ARBA" id="ARBA00022960"/>
    </source>
</evidence>
<comment type="pathway">
    <text evidence="1 7">Cell wall biogenesis; peptidoglycan biosynthesis.</text>
</comment>
<protein>
    <submittedName>
        <fullName evidence="10">L,D-transpeptidase family protein</fullName>
    </submittedName>
</protein>
<evidence type="ECO:0000313" key="11">
    <source>
        <dbReference type="Proteomes" id="UP000766336"/>
    </source>
</evidence>
<feature type="chain" id="PRO_5045560040" evidence="8">
    <location>
        <begin position="23"/>
        <end position="499"/>
    </location>
</feature>
<proteinExistence type="inferred from homology"/>
<dbReference type="InterPro" id="IPR002477">
    <property type="entry name" value="Peptidoglycan-bd-like"/>
</dbReference>
<dbReference type="InterPro" id="IPR036365">
    <property type="entry name" value="PGBD-like_sf"/>
</dbReference>
<dbReference type="InterPro" id="IPR036366">
    <property type="entry name" value="PGBDSf"/>
</dbReference>
<evidence type="ECO:0000256" key="1">
    <source>
        <dbReference type="ARBA" id="ARBA00004752"/>
    </source>
</evidence>
<feature type="signal peptide" evidence="8">
    <location>
        <begin position="1"/>
        <end position="22"/>
    </location>
</feature>
<keyword evidence="8" id="KW-0732">Signal</keyword>
<keyword evidence="3" id="KW-0808">Transferase</keyword>
<dbReference type="InterPro" id="IPR038063">
    <property type="entry name" value="Transpep_catalytic_dom"/>
</dbReference>
<name>A0ABS5QD02_9PROT</name>
<dbReference type="InterPro" id="IPR052905">
    <property type="entry name" value="LD-transpeptidase_YkuD-like"/>
</dbReference>
<evidence type="ECO:0000313" key="10">
    <source>
        <dbReference type="EMBL" id="MBS7811389.1"/>
    </source>
</evidence>
<accession>A0ABS5QD02</accession>
<dbReference type="Gene3D" id="1.10.101.10">
    <property type="entry name" value="PGBD-like superfamily/PGBD"/>
    <property type="match status" value="1"/>
</dbReference>
<evidence type="ECO:0000259" key="9">
    <source>
        <dbReference type="PROSITE" id="PS52029"/>
    </source>
</evidence>
<evidence type="ECO:0000256" key="2">
    <source>
        <dbReference type="ARBA" id="ARBA00005992"/>
    </source>
</evidence>
<feature type="active site" description="Nucleophile" evidence="7">
    <location>
        <position position="408"/>
    </location>
</feature>
<evidence type="ECO:0000256" key="7">
    <source>
        <dbReference type="PROSITE-ProRule" id="PRU01373"/>
    </source>
</evidence>
<keyword evidence="11" id="KW-1185">Reference proteome</keyword>
<dbReference type="PANTHER" id="PTHR41533:SF2">
    <property type="entry name" value="BLR7131 PROTEIN"/>
    <property type="match status" value="1"/>
</dbReference>
<keyword evidence="5 7" id="KW-0573">Peptidoglycan synthesis</keyword>
<dbReference type="SUPFAM" id="SSF141523">
    <property type="entry name" value="L,D-transpeptidase catalytic domain-like"/>
    <property type="match status" value="1"/>
</dbReference>
<comment type="caution">
    <text evidence="10">The sequence shown here is derived from an EMBL/GenBank/DDBJ whole genome shotgun (WGS) entry which is preliminary data.</text>
</comment>
<dbReference type="EMBL" id="JAHCDA010000002">
    <property type="protein sequence ID" value="MBS7811389.1"/>
    <property type="molecule type" value="Genomic_DNA"/>
</dbReference>
<dbReference type="SUPFAM" id="SSF47090">
    <property type="entry name" value="PGBD-like"/>
    <property type="match status" value="1"/>
</dbReference>
<feature type="active site" description="Proton donor/acceptor" evidence="7">
    <location>
        <position position="389"/>
    </location>
</feature>
<reference evidence="10 11" key="1">
    <citation type="submission" date="2021-05" db="EMBL/GenBank/DDBJ databases">
        <title>Roseococcus sp. XZZS9, whole genome shotgun sequencing project.</title>
        <authorList>
            <person name="Zhao G."/>
            <person name="Shen L."/>
        </authorList>
    </citation>
    <scope>NUCLEOTIDE SEQUENCE [LARGE SCALE GENOMIC DNA]</scope>
    <source>
        <strain evidence="10 11">XZZS9</strain>
    </source>
</reference>
<dbReference type="Gene3D" id="2.40.440.10">
    <property type="entry name" value="L,D-transpeptidase catalytic domain-like"/>
    <property type="match status" value="1"/>
</dbReference>
<evidence type="ECO:0000256" key="8">
    <source>
        <dbReference type="SAM" id="SignalP"/>
    </source>
</evidence>
<dbReference type="PROSITE" id="PS52029">
    <property type="entry name" value="LD_TPASE"/>
    <property type="match status" value="1"/>
</dbReference>
<sequence>MDRRQFLAGVAALAAPAASARAQGPGTAPRTMVASPEAMQRLGERLTRLEADGLDPRWYGLTAEVPRDPGLIARATSAVMADLVQGRVAAIRGRTDLQRDLPPNTLNNWMQQVADAAEPAEVLNRASAPTPELTLLKSGLAAAQARAAAGWPSFPVGGRVLEPGATDETRVEALRARLVATDAELAANPGSGPVYDENLQAAVRRFQAAVGTDVDARIGRSTMTALNRSPQDLVNQLRVAMDMHRGAPPRPRDRRVEVNIPDYRLKVYDSGRIIMDMAVVVGSVARQTPMIQTRLTAVQFNPPWGVPARNAKEDVLPRLRRDPAAVVARGFRIFQRVDGEMVEVDATTVDWRAVNPDRFPYIIRQDAGDSSALGRLKFIMPNGDDIYMHDTPDRQYFPLAERARSSGCIRLEKPMDFLMLVLDGMPGWDRARADRVVAGRATSVSAIRRQLPVRLHYNTVTAEAGELRIRQDVYGLDAAYMRAMDTRQRVPGIPMAAAF</sequence>
<dbReference type="CDD" id="cd16913">
    <property type="entry name" value="YkuD_like"/>
    <property type="match status" value="1"/>
</dbReference>
<feature type="domain" description="L,D-TPase catalytic" evidence="9">
    <location>
        <begin position="254"/>
        <end position="439"/>
    </location>
</feature>
<gene>
    <name evidence="10" type="ORF">KHU32_10600</name>
</gene>